<comment type="caution">
    <text evidence="1">The sequence shown here is derived from an EMBL/GenBank/DDBJ whole genome shotgun (WGS) entry which is preliminary data.</text>
</comment>
<dbReference type="EMBL" id="MKQR01000018">
    <property type="protein sequence ID" value="OLR91838.1"/>
    <property type="molecule type" value="Genomic_DNA"/>
</dbReference>
<gene>
    <name evidence="1" type="ORF">BJP25_23655</name>
</gene>
<dbReference type="Proteomes" id="UP000186040">
    <property type="component" value="Unassembled WGS sequence"/>
</dbReference>
<dbReference type="STRING" id="1193682.BJP25_23655"/>
<protein>
    <recommendedName>
        <fullName evidence="3">Asp23/Gls24 family envelope stress response protein</fullName>
    </recommendedName>
</protein>
<dbReference type="RefSeq" id="WP_075976243.1">
    <property type="nucleotide sequence ID" value="NZ_MKQR01000018.1"/>
</dbReference>
<dbReference type="AlphaFoldDB" id="A0A1Q9LIH9"/>
<organism evidence="1 2">
    <name type="scientific">Actinokineospora bangkokensis</name>
    <dbReference type="NCBI Taxonomy" id="1193682"/>
    <lineage>
        <taxon>Bacteria</taxon>
        <taxon>Bacillati</taxon>
        <taxon>Actinomycetota</taxon>
        <taxon>Actinomycetes</taxon>
        <taxon>Pseudonocardiales</taxon>
        <taxon>Pseudonocardiaceae</taxon>
        <taxon>Actinokineospora</taxon>
    </lineage>
</organism>
<dbReference type="OrthoDB" id="5195799at2"/>
<reference evidence="1 2" key="1">
    <citation type="submission" date="2016-10" db="EMBL/GenBank/DDBJ databases">
        <title>The Draft Genome Sequence of Actinokineospora bangkokensis 44EHWT reveals the biosynthetic pathway of antifungal compounds Thailandins with unusual extender unit butylmalonyl-CoA.</title>
        <authorList>
            <person name="Greule A."/>
            <person name="Intra B."/>
            <person name="Flemming S."/>
            <person name="Rommel M.G."/>
            <person name="Panbangred W."/>
            <person name="Bechthold A."/>
        </authorList>
    </citation>
    <scope>NUCLEOTIDE SEQUENCE [LARGE SCALE GENOMIC DNA]</scope>
    <source>
        <strain evidence="1 2">44EHW</strain>
    </source>
</reference>
<sequence length="98" mass="10091">MTGPRLDPDVIAAAVRAAPGVADLHGGRFGEVATLLPGRRVTGVRVRPDEVTVSVVGRYPATVAEIGTDVRAAVGPLDRPVHVLVSDYAPATPDDPSS</sequence>
<name>A0A1Q9LIH9_9PSEU</name>
<proteinExistence type="predicted"/>
<evidence type="ECO:0000313" key="1">
    <source>
        <dbReference type="EMBL" id="OLR91838.1"/>
    </source>
</evidence>
<accession>A0A1Q9LIH9</accession>
<evidence type="ECO:0008006" key="3">
    <source>
        <dbReference type="Google" id="ProtNLM"/>
    </source>
</evidence>
<evidence type="ECO:0000313" key="2">
    <source>
        <dbReference type="Proteomes" id="UP000186040"/>
    </source>
</evidence>
<keyword evidence="2" id="KW-1185">Reference proteome</keyword>